<evidence type="ECO:0000313" key="2">
    <source>
        <dbReference type="EMBL" id="MQL68662.1"/>
    </source>
</evidence>
<evidence type="ECO:0000256" key="1">
    <source>
        <dbReference type="SAM" id="MobiDB-lite"/>
    </source>
</evidence>
<dbReference type="Proteomes" id="UP000652761">
    <property type="component" value="Unassembled WGS sequence"/>
</dbReference>
<feature type="compositionally biased region" description="Basic and acidic residues" evidence="1">
    <location>
        <begin position="45"/>
        <end position="56"/>
    </location>
</feature>
<gene>
    <name evidence="2" type="ORF">Taro_000970</name>
</gene>
<reference evidence="2" key="1">
    <citation type="submission" date="2017-07" db="EMBL/GenBank/DDBJ databases">
        <title>Taro Niue Genome Assembly and Annotation.</title>
        <authorList>
            <person name="Atibalentja N."/>
            <person name="Keating K."/>
            <person name="Fields C.J."/>
        </authorList>
    </citation>
    <scope>NUCLEOTIDE SEQUENCE</scope>
    <source>
        <strain evidence="2">Niue_2</strain>
        <tissue evidence="2">Leaf</tissue>
    </source>
</reference>
<protein>
    <submittedName>
        <fullName evidence="2">Uncharacterized protein</fullName>
    </submittedName>
</protein>
<evidence type="ECO:0000313" key="3">
    <source>
        <dbReference type="Proteomes" id="UP000652761"/>
    </source>
</evidence>
<feature type="non-terminal residue" evidence="2">
    <location>
        <position position="1"/>
    </location>
</feature>
<comment type="caution">
    <text evidence="2">The sequence shown here is derived from an EMBL/GenBank/DDBJ whole genome shotgun (WGS) entry which is preliminary data.</text>
</comment>
<organism evidence="2 3">
    <name type="scientific">Colocasia esculenta</name>
    <name type="common">Wild taro</name>
    <name type="synonym">Arum esculentum</name>
    <dbReference type="NCBI Taxonomy" id="4460"/>
    <lineage>
        <taxon>Eukaryota</taxon>
        <taxon>Viridiplantae</taxon>
        <taxon>Streptophyta</taxon>
        <taxon>Embryophyta</taxon>
        <taxon>Tracheophyta</taxon>
        <taxon>Spermatophyta</taxon>
        <taxon>Magnoliopsida</taxon>
        <taxon>Liliopsida</taxon>
        <taxon>Araceae</taxon>
        <taxon>Aroideae</taxon>
        <taxon>Colocasieae</taxon>
        <taxon>Colocasia</taxon>
    </lineage>
</organism>
<dbReference type="AlphaFoldDB" id="A0A843T8M2"/>
<dbReference type="EMBL" id="NMUH01000019">
    <property type="protein sequence ID" value="MQL68662.1"/>
    <property type="molecule type" value="Genomic_DNA"/>
</dbReference>
<keyword evidence="3" id="KW-1185">Reference proteome</keyword>
<feature type="region of interest" description="Disordered" evidence="1">
    <location>
        <begin position="37"/>
        <end position="69"/>
    </location>
</feature>
<name>A0A843T8M2_COLES</name>
<feature type="compositionally biased region" description="Polar residues" evidence="1">
    <location>
        <begin position="58"/>
        <end position="69"/>
    </location>
</feature>
<proteinExistence type="predicted"/>
<sequence>LAGVQYVYWCPSPPTTSALQTTTQQTLSSRCPTVVFPSAGRTTQHKSEGVQEDDKTSLVPSTGTSSEHSRAWLTQNLGLPTEEVSAEGVKLHTTWTYYSTQE</sequence>
<accession>A0A843T8M2</accession>